<protein>
    <submittedName>
        <fullName evidence="2">Uncharacterized protein</fullName>
    </submittedName>
</protein>
<sequence length="151" mass="17001">MTFSYVLGSPFSAFHALMSVLLAYWIYLDAKERGSDSSLLWAVGCTVFQPLVVGYLLYRSEIGGRTEPAGLTERAVGTFVVGHILTVQLWLALRYVGVLPPFVDSFTLELLYYALLFAAGVVPAYWLVWRRGWARLRRAFGWVQESEVAAR</sequence>
<dbReference type="AlphaFoldDB" id="A0A1H1EFQ2"/>
<feature type="transmembrane region" description="Helical" evidence="1">
    <location>
        <begin position="7"/>
        <end position="27"/>
    </location>
</feature>
<keyword evidence="1" id="KW-0812">Transmembrane</keyword>
<organism evidence="2 3">
    <name type="scientific">Halopelagius longus</name>
    <dbReference type="NCBI Taxonomy" id="1236180"/>
    <lineage>
        <taxon>Archaea</taxon>
        <taxon>Methanobacteriati</taxon>
        <taxon>Methanobacteriota</taxon>
        <taxon>Stenosarchaea group</taxon>
        <taxon>Halobacteria</taxon>
        <taxon>Halobacteriales</taxon>
        <taxon>Haloferacaceae</taxon>
    </lineage>
</organism>
<feature type="transmembrane region" description="Helical" evidence="1">
    <location>
        <begin position="110"/>
        <end position="128"/>
    </location>
</feature>
<dbReference type="Proteomes" id="UP000199289">
    <property type="component" value="Unassembled WGS sequence"/>
</dbReference>
<reference evidence="3" key="1">
    <citation type="submission" date="2016-10" db="EMBL/GenBank/DDBJ databases">
        <authorList>
            <person name="Varghese N."/>
            <person name="Submissions S."/>
        </authorList>
    </citation>
    <scope>NUCLEOTIDE SEQUENCE [LARGE SCALE GENOMIC DNA]</scope>
    <source>
        <strain evidence="3">CGMCC 1.12397</strain>
    </source>
</reference>
<gene>
    <name evidence="2" type="ORF">SAMN05216278_2862</name>
</gene>
<feature type="transmembrane region" description="Helical" evidence="1">
    <location>
        <begin position="39"/>
        <end position="58"/>
    </location>
</feature>
<feature type="transmembrane region" description="Helical" evidence="1">
    <location>
        <begin position="79"/>
        <end position="98"/>
    </location>
</feature>
<dbReference type="EMBL" id="FNKQ01000003">
    <property type="protein sequence ID" value="SDQ86996.1"/>
    <property type="molecule type" value="Genomic_DNA"/>
</dbReference>
<accession>A0A1H1EFQ2</accession>
<evidence type="ECO:0000313" key="2">
    <source>
        <dbReference type="EMBL" id="SDQ86996.1"/>
    </source>
</evidence>
<evidence type="ECO:0000256" key="1">
    <source>
        <dbReference type="SAM" id="Phobius"/>
    </source>
</evidence>
<keyword evidence="1" id="KW-1133">Transmembrane helix</keyword>
<proteinExistence type="predicted"/>
<keyword evidence="1" id="KW-0472">Membrane</keyword>
<evidence type="ECO:0000313" key="3">
    <source>
        <dbReference type="Proteomes" id="UP000199289"/>
    </source>
</evidence>
<dbReference type="RefSeq" id="WP_245698913.1">
    <property type="nucleotide sequence ID" value="NZ_FNKQ01000003.1"/>
</dbReference>
<name>A0A1H1EFQ2_9EURY</name>